<accession>A0A2X1MYT3</accession>
<dbReference type="Gene3D" id="3.40.50.11620">
    <property type="entry name" value="Phosphotransferase RcsD, RcsD-ABL domain"/>
    <property type="match status" value="1"/>
</dbReference>
<evidence type="ECO:0000313" key="2">
    <source>
        <dbReference type="EMBL" id="SPX10302.1"/>
    </source>
</evidence>
<dbReference type="GO" id="GO:0004673">
    <property type="term" value="F:protein histidine kinase activity"/>
    <property type="evidence" value="ECO:0007669"/>
    <property type="project" value="UniProtKB-EC"/>
</dbReference>
<dbReference type="Proteomes" id="UP000250780">
    <property type="component" value="Unassembled WGS sequence"/>
</dbReference>
<dbReference type="InterPro" id="IPR038616">
    <property type="entry name" value="RcsD_ABL_sf"/>
</dbReference>
<dbReference type="Pfam" id="PF16359">
    <property type="entry name" value="RcsD_ABL"/>
    <property type="match status" value="1"/>
</dbReference>
<dbReference type="AlphaFoldDB" id="A0A2X1MYT3"/>
<name>A0A2X1MYT3_ECOLX</name>
<dbReference type="EMBL" id="UASD01000007">
    <property type="protein sequence ID" value="SPX10302.1"/>
    <property type="molecule type" value="Genomic_DNA"/>
</dbReference>
<sequence>MISFLTDNPSNLTASGLLLSDDESGVREIGPGQLCVNFNMSNAMQEAVLQLIEVQLAQEEVTESPLGGDGKCATPCQRLLCALCRHSTG</sequence>
<evidence type="ECO:0000313" key="3">
    <source>
        <dbReference type="Proteomes" id="UP000250780"/>
    </source>
</evidence>
<keyword evidence="2" id="KW-0418">Kinase</keyword>
<evidence type="ECO:0000259" key="1">
    <source>
        <dbReference type="Pfam" id="PF16359"/>
    </source>
</evidence>
<dbReference type="InterPro" id="IPR032306">
    <property type="entry name" value="RcsD_ABL"/>
</dbReference>
<dbReference type="EC" id="2.7.13.3" evidence="2"/>
<gene>
    <name evidence="2" type="primary">rcsD_2</name>
    <name evidence="2" type="ORF">NCTC9073_01597</name>
</gene>
<keyword evidence="2" id="KW-0808">Transferase</keyword>
<reference evidence="2 3" key="1">
    <citation type="submission" date="2018-06" db="EMBL/GenBank/DDBJ databases">
        <authorList>
            <consortium name="Pathogen Informatics"/>
            <person name="Doyle S."/>
        </authorList>
    </citation>
    <scope>NUCLEOTIDE SEQUENCE [LARGE SCALE GENOMIC DNA]</scope>
    <source>
        <strain evidence="2 3">NCTC9073</strain>
    </source>
</reference>
<protein>
    <submittedName>
        <fullName evidence="2">Two-component system sensor kinase</fullName>
        <ecNumber evidence="2">2.7.13.3</ecNumber>
    </submittedName>
</protein>
<proteinExistence type="predicted"/>
<feature type="domain" description="Phosphotransferase RcsD RcsD-ABL" evidence="1">
    <location>
        <begin position="4"/>
        <end position="58"/>
    </location>
</feature>
<organism evidence="2 3">
    <name type="scientific">Escherichia coli</name>
    <dbReference type="NCBI Taxonomy" id="562"/>
    <lineage>
        <taxon>Bacteria</taxon>
        <taxon>Pseudomonadati</taxon>
        <taxon>Pseudomonadota</taxon>
        <taxon>Gammaproteobacteria</taxon>
        <taxon>Enterobacterales</taxon>
        <taxon>Enterobacteriaceae</taxon>
        <taxon>Escherichia</taxon>
    </lineage>
</organism>